<dbReference type="Proteomes" id="UP001595953">
    <property type="component" value="Unassembled WGS sequence"/>
</dbReference>
<dbReference type="InterPro" id="IPR036388">
    <property type="entry name" value="WH-like_DNA-bd_sf"/>
</dbReference>
<keyword evidence="4" id="KW-1133">Transmembrane helix</keyword>
<gene>
    <name evidence="7" type="ORF">ACFO5O_08180</name>
</gene>
<dbReference type="PANTHER" id="PTHR44688">
    <property type="entry name" value="DNA-BINDING TRANSCRIPTIONAL ACTIVATOR DEVR_DOSR"/>
    <property type="match status" value="1"/>
</dbReference>
<dbReference type="PROSITE" id="PS00622">
    <property type="entry name" value="HTH_LUXR_1"/>
    <property type="match status" value="1"/>
</dbReference>
<dbReference type="InterPro" id="IPR000792">
    <property type="entry name" value="Tscrpt_reg_LuxR_C"/>
</dbReference>
<evidence type="ECO:0000256" key="3">
    <source>
        <dbReference type="ARBA" id="ARBA00023163"/>
    </source>
</evidence>
<dbReference type="RefSeq" id="WP_387962685.1">
    <property type="nucleotide sequence ID" value="NZ_JBHSGP010000014.1"/>
</dbReference>
<keyword evidence="5" id="KW-0732">Signal</keyword>
<feature type="chain" id="PRO_5045849499" evidence="5">
    <location>
        <begin position="20"/>
        <end position="351"/>
    </location>
</feature>
<name>A0ABV9N3Y5_9FLAO</name>
<dbReference type="PROSITE" id="PS50043">
    <property type="entry name" value="HTH_LUXR_2"/>
    <property type="match status" value="1"/>
</dbReference>
<evidence type="ECO:0000256" key="1">
    <source>
        <dbReference type="ARBA" id="ARBA00023015"/>
    </source>
</evidence>
<feature type="domain" description="HTH luxR-type" evidence="6">
    <location>
        <begin position="288"/>
        <end position="351"/>
    </location>
</feature>
<evidence type="ECO:0000313" key="7">
    <source>
        <dbReference type="EMBL" id="MFC4722295.1"/>
    </source>
</evidence>
<reference evidence="8" key="1">
    <citation type="journal article" date="2019" name="Int. J. Syst. Evol. Microbiol.">
        <title>The Global Catalogue of Microorganisms (GCM) 10K type strain sequencing project: providing services to taxonomists for standard genome sequencing and annotation.</title>
        <authorList>
            <consortium name="The Broad Institute Genomics Platform"/>
            <consortium name="The Broad Institute Genome Sequencing Center for Infectious Disease"/>
            <person name="Wu L."/>
            <person name="Ma J."/>
        </authorList>
    </citation>
    <scope>NUCLEOTIDE SEQUENCE [LARGE SCALE GENOMIC DNA]</scope>
    <source>
        <strain evidence="8">CCUG 63682</strain>
    </source>
</reference>
<evidence type="ECO:0000256" key="5">
    <source>
        <dbReference type="SAM" id="SignalP"/>
    </source>
</evidence>
<dbReference type="EMBL" id="JBHSGP010000014">
    <property type="protein sequence ID" value="MFC4722295.1"/>
    <property type="molecule type" value="Genomic_DNA"/>
</dbReference>
<evidence type="ECO:0000256" key="4">
    <source>
        <dbReference type="SAM" id="Phobius"/>
    </source>
</evidence>
<evidence type="ECO:0000259" key="6">
    <source>
        <dbReference type="PROSITE" id="PS50043"/>
    </source>
</evidence>
<protein>
    <submittedName>
        <fullName evidence="7">LuxR C-terminal-related transcriptional regulator</fullName>
    </submittedName>
</protein>
<sequence length="351" mass="41040">MRTYGLVVFIFCSITWAHAQHAFRGIVDKDRWQNNVYLSVIEDYRKLSGVFSEQIISRQRPDSLGNFLFTGNQLDTENRIYRIHVDNCNDAEQGQNHYDGHCNDSKEILFIAKGNDTINFPFSFDNQMFCTVSSGNPKADAFVQIDSLKEIMKYDYGEFRSEANRKLNNRKWFKTLQDFGKSLNEPLAELYIYAFLSERGNNFHQYYLEDLKTNPYYSNLLKRLKDAYPNSAYTQQYANELKADQYSIQSNSSFTNRSWSIVWLICTISILLNIILLFKLLKKKQNSQLELTSLLTKQEQNILDLLLQDKSNKDIAEALFVSLSTVKTHVNNIYKKLNVQSRTETKELFNR</sequence>
<feature type="transmembrane region" description="Helical" evidence="4">
    <location>
        <begin position="259"/>
        <end position="278"/>
    </location>
</feature>
<dbReference type="InterPro" id="IPR016032">
    <property type="entry name" value="Sig_transdc_resp-reg_C-effctor"/>
</dbReference>
<feature type="signal peptide" evidence="5">
    <location>
        <begin position="1"/>
        <end position="19"/>
    </location>
</feature>
<organism evidence="7 8">
    <name type="scientific">Geojedonia litorea</name>
    <dbReference type="NCBI Taxonomy" id="1268269"/>
    <lineage>
        <taxon>Bacteria</taxon>
        <taxon>Pseudomonadati</taxon>
        <taxon>Bacteroidota</taxon>
        <taxon>Flavobacteriia</taxon>
        <taxon>Flavobacteriales</taxon>
        <taxon>Flavobacteriaceae</taxon>
        <taxon>Geojedonia</taxon>
    </lineage>
</organism>
<evidence type="ECO:0000256" key="2">
    <source>
        <dbReference type="ARBA" id="ARBA00023125"/>
    </source>
</evidence>
<dbReference type="SUPFAM" id="SSF46894">
    <property type="entry name" value="C-terminal effector domain of the bipartite response regulators"/>
    <property type="match status" value="1"/>
</dbReference>
<dbReference type="CDD" id="cd06170">
    <property type="entry name" value="LuxR_C_like"/>
    <property type="match status" value="1"/>
</dbReference>
<evidence type="ECO:0000313" key="8">
    <source>
        <dbReference type="Proteomes" id="UP001595953"/>
    </source>
</evidence>
<accession>A0ABV9N3Y5</accession>
<dbReference type="PANTHER" id="PTHR44688:SF16">
    <property type="entry name" value="DNA-BINDING TRANSCRIPTIONAL ACTIVATOR DEVR_DOSR"/>
    <property type="match status" value="1"/>
</dbReference>
<keyword evidence="4" id="KW-0472">Membrane</keyword>
<keyword evidence="4" id="KW-0812">Transmembrane</keyword>
<keyword evidence="2" id="KW-0238">DNA-binding</keyword>
<keyword evidence="3" id="KW-0804">Transcription</keyword>
<keyword evidence="1" id="KW-0805">Transcription regulation</keyword>
<dbReference type="PRINTS" id="PR00038">
    <property type="entry name" value="HTHLUXR"/>
</dbReference>
<comment type="caution">
    <text evidence="7">The sequence shown here is derived from an EMBL/GenBank/DDBJ whole genome shotgun (WGS) entry which is preliminary data.</text>
</comment>
<keyword evidence="8" id="KW-1185">Reference proteome</keyword>
<dbReference type="Pfam" id="PF00196">
    <property type="entry name" value="GerE"/>
    <property type="match status" value="1"/>
</dbReference>
<dbReference type="Gene3D" id="1.10.10.10">
    <property type="entry name" value="Winged helix-like DNA-binding domain superfamily/Winged helix DNA-binding domain"/>
    <property type="match status" value="1"/>
</dbReference>
<dbReference type="SMART" id="SM00421">
    <property type="entry name" value="HTH_LUXR"/>
    <property type="match status" value="1"/>
</dbReference>
<proteinExistence type="predicted"/>